<protein>
    <submittedName>
        <fullName evidence="3">Lung seven transmembrane receptor</fullName>
    </submittedName>
</protein>
<feature type="transmembrane region" description="Helical" evidence="2">
    <location>
        <begin position="345"/>
        <end position="365"/>
    </location>
</feature>
<feature type="compositionally biased region" description="Basic and acidic residues" evidence="1">
    <location>
        <begin position="589"/>
        <end position="599"/>
    </location>
</feature>
<gene>
    <name evidence="3" type="ORF">TGP89_216890</name>
</gene>
<dbReference type="VEuPathDB" id="ToxoDB:TGP89_216890"/>
<organism evidence="3 4">
    <name type="scientific">Toxoplasma gondii p89</name>
    <dbReference type="NCBI Taxonomy" id="943119"/>
    <lineage>
        <taxon>Eukaryota</taxon>
        <taxon>Sar</taxon>
        <taxon>Alveolata</taxon>
        <taxon>Apicomplexa</taxon>
        <taxon>Conoidasida</taxon>
        <taxon>Coccidia</taxon>
        <taxon>Eucoccidiorida</taxon>
        <taxon>Eimeriorina</taxon>
        <taxon>Sarcocystidae</taxon>
        <taxon>Toxoplasma</taxon>
    </lineage>
</organism>
<feature type="transmembrane region" description="Helical" evidence="2">
    <location>
        <begin position="760"/>
        <end position="778"/>
    </location>
</feature>
<dbReference type="PANTHER" id="PTHR21229:SF1">
    <property type="entry name" value="GH17801P"/>
    <property type="match status" value="1"/>
</dbReference>
<dbReference type="InterPro" id="IPR009637">
    <property type="entry name" value="GPR107/GPR108-like"/>
</dbReference>
<dbReference type="EMBL" id="AEYI02001945">
    <property type="protein sequence ID" value="KFG31516.1"/>
    <property type="molecule type" value="Genomic_DNA"/>
</dbReference>
<dbReference type="GO" id="GO:0016020">
    <property type="term" value="C:membrane"/>
    <property type="evidence" value="ECO:0007669"/>
    <property type="project" value="InterPro"/>
</dbReference>
<feature type="transmembrane region" description="Helical" evidence="2">
    <location>
        <begin position="863"/>
        <end position="887"/>
    </location>
</feature>
<sequence>MNRCEDRNARRREAHNSEEKMKHRRCAMSSVSHPRREEKGFGLGSRPWRVQANKEALKHRKGSSKTSPSCGAKSTNARRKYHRSAEATGEPKVHTVDREKNIDTVDEEIERKRSAYGGRLAGRCSRRRPQKGRPTRRFLSVCFTDIRRSRSPVSKASSGVRTPWAGAFCSSRDACHERRGCGLPVSFRDGDGRRRETSESGFSRDPQLHLSADMSSELSAFSAKATSSSCISSRLSTLEMKSEKGNLRRDTDQSVSRQPLSLSFSRRTPSSSSPRRSCASSSLSRPVSLPSRPSSPSSSVLSRPSVSSSSLSLSSSRRSVCMLSPTPLRPSPRVSRRRRSRLSQLRRFLLQAAFVLLFSAVFASFSGQHTTEFFAEAIVCGVEAPDGLLAAATAAGSSTPALDIFALPLCRLPYLVNSAIPPKDAPHVGLLAGGFIDIDLEILPSNYVNNLPLRRPRFSGEANRLSTGPESPQRDALFSTAAPARGLAAFPSVVSLSDKKPEERASTVSSRFSESRSLPAFFNKFQENLAGLACTFQGLARNFFSELREAVAFASPTLLSRASRLSKAEMGESPVNAVSEAADNAARVENSEESARAEKEKKLSEMEARRLAAESLVANPLRDDPLVAAVNNTYVLVMDHFQFLFFEQDGDWLPSFTAADNVVANSYIPAFKRLPFASSRLRVRIQVPRRDRYAVVLLNADGLDLRLRGSVTFLNPDAQQLSAEQLHLPDTVFGLMILYLVTSGVLVLLMLVFRRRRWNGVHLLMLGNFLFAALAFSLDWRQAVYMAEHGIRHPALWVASRVFKKMQDISALMTFILVSLGWKTLRSQLSRIEVQFVAGLCVISLYLGFFEIILGGFQGTRYILHALGYICVLVAINANLALLHAHIADSSLSPSTGELYHKYDGYQTYRWIFFLYLMKPVTLVFYKLTFLNLAYEQLLSWDEWVFVLVDNLMDYLIYVGLLYAFRPVGSMRVLRDLTPENASSASGTRAPPATTVSPA</sequence>
<feature type="region of interest" description="Disordered" evidence="1">
    <location>
        <begin position="1"/>
        <end position="93"/>
    </location>
</feature>
<feature type="transmembrane region" description="Helical" evidence="2">
    <location>
        <begin position="908"/>
        <end position="926"/>
    </location>
</feature>
<feature type="compositionally biased region" description="Basic and acidic residues" evidence="1">
    <location>
        <begin position="241"/>
        <end position="252"/>
    </location>
</feature>
<feature type="region of interest" description="Disordered" evidence="1">
    <location>
        <begin position="241"/>
        <end position="337"/>
    </location>
</feature>
<feature type="region of interest" description="Disordered" evidence="1">
    <location>
        <begin position="185"/>
        <end position="209"/>
    </location>
</feature>
<evidence type="ECO:0000313" key="3">
    <source>
        <dbReference type="EMBL" id="KFG31516.1"/>
    </source>
</evidence>
<evidence type="ECO:0000256" key="1">
    <source>
        <dbReference type="SAM" id="MobiDB-lite"/>
    </source>
</evidence>
<feature type="transmembrane region" description="Helical" evidence="2">
    <location>
        <begin position="732"/>
        <end position="753"/>
    </location>
</feature>
<comment type="caution">
    <text evidence="3">The sequence shown here is derived from an EMBL/GenBank/DDBJ whole genome shotgun (WGS) entry which is preliminary data.</text>
</comment>
<accession>A0A086JH98</accession>
<proteinExistence type="predicted"/>
<evidence type="ECO:0000313" key="4">
    <source>
        <dbReference type="Proteomes" id="UP000028828"/>
    </source>
</evidence>
<keyword evidence="2" id="KW-0472">Membrane</keyword>
<dbReference type="Proteomes" id="UP000028828">
    <property type="component" value="Unassembled WGS sequence"/>
</dbReference>
<dbReference type="OrthoDB" id="446247at2759"/>
<feature type="compositionally biased region" description="Basic and acidic residues" evidence="1">
    <location>
        <begin position="188"/>
        <end position="198"/>
    </location>
</feature>
<feature type="compositionally biased region" description="Basic and acidic residues" evidence="1">
    <location>
        <begin position="83"/>
        <end position="93"/>
    </location>
</feature>
<feature type="compositionally biased region" description="Low complexity" evidence="1">
    <location>
        <begin position="259"/>
        <end position="326"/>
    </location>
</feature>
<keyword evidence="2" id="KW-1133">Transmembrane helix</keyword>
<reference evidence="3 4" key="1">
    <citation type="submission" date="2014-03" db="EMBL/GenBank/DDBJ databases">
        <authorList>
            <person name="Sibley D."/>
            <person name="Venepally P."/>
            <person name="Karamycheva S."/>
            <person name="Hadjithomas M."/>
            <person name="Khan A."/>
            <person name="Brunk B."/>
            <person name="Roos D."/>
            <person name="Caler E."/>
            <person name="Lorenzi H."/>
        </authorList>
    </citation>
    <scope>NUCLEOTIDE SEQUENCE [LARGE SCALE GENOMIC DNA]</scope>
    <source>
        <strain evidence="4">p89</strain>
    </source>
</reference>
<dbReference type="PANTHER" id="PTHR21229">
    <property type="entry name" value="LUNG SEVEN TRANSMEMBRANE RECEPTOR"/>
    <property type="match status" value="1"/>
</dbReference>
<keyword evidence="3" id="KW-0675">Receptor</keyword>
<dbReference type="GO" id="GO:0005794">
    <property type="term" value="C:Golgi apparatus"/>
    <property type="evidence" value="ECO:0007669"/>
    <property type="project" value="TreeGrafter"/>
</dbReference>
<feature type="transmembrane region" description="Helical" evidence="2">
    <location>
        <begin position="946"/>
        <end position="965"/>
    </location>
</feature>
<dbReference type="AlphaFoldDB" id="A0A086JH98"/>
<feature type="compositionally biased region" description="Polar residues" evidence="1">
    <location>
        <begin position="64"/>
        <end position="75"/>
    </location>
</feature>
<name>A0A086JH98_TOXGO</name>
<feature type="region of interest" description="Disordered" evidence="1">
    <location>
        <begin position="573"/>
        <end position="599"/>
    </location>
</feature>
<feature type="transmembrane region" description="Helical" evidence="2">
    <location>
        <begin position="837"/>
        <end position="857"/>
    </location>
</feature>
<keyword evidence="2 3" id="KW-0812">Transmembrane</keyword>
<evidence type="ECO:0000256" key="2">
    <source>
        <dbReference type="SAM" id="Phobius"/>
    </source>
</evidence>